<evidence type="ECO:0000313" key="4">
    <source>
        <dbReference type="Proteomes" id="UP000629098"/>
    </source>
</evidence>
<dbReference type="EMBL" id="JACXAE010000095">
    <property type="protein sequence ID" value="MBD2776513.1"/>
    <property type="molecule type" value="Genomic_DNA"/>
</dbReference>
<feature type="chain" id="PRO_5035316872" evidence="2">
    <location>
        <begin position="26"/>
        <end position="119"/>
    </location>
</feature>
<sequence length="119" mass="12615">MMIFNRLLILLTILLTLEACTSVNSKTLPNQSDTMAQNSLPPNGTEKRQPPNFAAAAQKLGITEAQLKVALKLPAQPPTNSDSPPPRPDIKGAAKTLGVTEAKLIEALGLPPHPPGKHP</sequence>
<dbReference type="Proteomes" id="UP000629098">
    <property type="component" value="Unassembled WGS sequence"/>
</dbReference>
<feature type="signal peptide" evidence="2">
    <location>
        <begin position="1"/>
        <end position="25"/>
    </location>
</feature>
<reference evidence="3" key="1">
    <citation type="submission" date="2020-09" db="EMBL/GenBank/DDBJ databases">
        <title>Iningainema tapete sp. nov. (Scytonemataceae, Cyanobacteria) from greenhouses in central Florida (USA) produces two types of nodularin with biosynthetic potential for microcystin-LR and anabaenopeptins.</title>
        <authorList>
            <person name="Berthold D.E."/>
            <person name="Lefler F.W."/>
            <person name="Huang I.-S."/>
            <person name="Abdulla H."/>
            <person name="Zimba P.V."/>
            <person name="Laughinghouse H.D. IV."/>
        </authorList>
    </citation>
    <scope>NUCLEOTIDE SEQUENCE</scope>
    <source>
        <strain evidence="3">BLCCT55</strain>
    </source>
</reference>
<accession>A0A8J6XKS1</accession>
<evidence type="ECO:0000313" key="3">
    <source>
        <dbReference type="EMBL" id="MBD2776513.1"/>
    </source>
</evidence>
<evidence type="ECO:0000256" key="1">
    <source>
        <dbReference type="SAM" id="MobiDB-lite"/>
    </source>
</evidence>
<protein>
    <submittedName>
        <fullName evidence="3">Uncharacterized protein</fullName>
    </submittedName>
</protein>
<dbReference type="RefSeq" id="WP_190835580.1">
    <property type="nucleotide sequence ID" value="NZ_CAWPPI010000095.1"/>
</dbReference>
<comment type="caution">
    <text evidence="3">The sequence shown here is derived from an EMBL/GenBank/DDBJ whole genome shotgun (WGS) entry which is preliminary data.</text>
</comment>
<organism evidence="3 4">
    <name type="scientific">Iningainema tapete BLCC-T55</name>
    <dbReference type="NCBI Taxonomy" id="2748662"/>
    <lineage>
        <taxon>Bacteria</taxon>
        <taxon>Bacillati</taxon>
        <taxon>Cyanobacteriota</taxon>
        <taxon>Cyanophyceae</taxon>
        <taxon>Nostocales</taxon>
        <taxon>Scytonemataceae</taxon>
        <taxon>Iningainema tapete</taxon>
    </lineage>
</organism>
<keyword evidence="4" id="KW-1185">Reference proteome</keyword>
<gene>
    <name evidence="3" type="ORF">ICL16_31775</name>
</gene>
<evidence type="ECO:0000256" key="2">
    <source>
        <dbReference type="SAM" id="SignalP"/>
    </source>
</evidence>
<dbReference type="AlphaFoldDB" id="A0A8J6XKS1"/>
<feature type="compositionally biased region" description="Polar residues" evidence="1">
    <location>
        <begin position="25"/>
        <end position="42"/>
    </location>
</feature>
<feature type="region of interest" description="Disordered" evidence="1">
    <location>
        <begin position="25"/>
        <end position="51"/>
    </location>
</feature>
<feature type="region of interest" description="Disordered" evidence="1">
    <location>
        <begin position="72"/>
        <end position="92"/>
    </location>
</feature>
<proteinExistence type="predicted"/>
<keyword evidence="2" id="KW-0732">Signal</keyword>
<name>A0A8J6XKS1_9CYAN</name>